<dbReference type="EMBL" id="JACXAF010000001">
    <property type="protein sequence ID" value="MBD1387819.1"/>
    <property type="molecule type" value="Genomic_DNA"/>
</dbReference>
<organism evidence="1 2">
    <name type="scientific">Neiella litorisoli</name>
    <dbReference type="NCBI Taxonomy" id="2771431"/>
    <lineage>
        <taxon>Bacteria</taxon>
        <taxon>Pseudomonadati</taxon>
        <taxon>Pseudomonadota</taxon>
        <taxon>Gammaproteobacteria</taxon>
        <taxon>Alteromonadales</taxon>
        <taxon>Echinimonadaceae</taxon>
        <taxon>Neiella</taxon>
    </lineage>
</organism>
<dbReference type="Proteomes" id="UP000638014">
    <property type="component" value="Unassembled WGS sequence"/>
</dbReference>
<protein>
    <submittedName>
        <fullName evidence="1">Uncharacterized protein</fullName>
    </submittedName>
</protein>
<dbReference type="AlphaFoldDB" id="A0A8J6QE54"/>
<reference evidence="1" key="1">
    <citation type="submission" date="2020-09" db="EMBL/GenBank/DDBJ databases">
        <title>A novel bacterium of genus Neiella, isolated from South China Sea.</title>
        <authorList>
            <person name="Huang H."/>
            <person name="Mo K."/>
            <person name="Hu Y."/>
        </authorList>
    </citation>
    <scope>NUCLEOTIDE SEQUENCE</scope>
    <source>
        <strain evidence="1">HB171785</strain>
    </source>
</reference>
<keyword evidence="2" id="KW-1185">Reference proteome</keyword>
<name>A0A8J6QE54_9GAMM</name>
<dbReference type="RefSeq" id="WP_191142958.1">
    <property type="nucleotide sequence ID" value="NZ_JACXAF010000001.1"/>
</dbReference>
<evidence type="ECO:0000313" key="2">
    <source>
        <dbReference type="Proteomes" id="UP000638014"/>
    </source>
</evidence>
<proteinExistence type="predicted"/>
<sequence>MTTEFNAVDLLEVVENQIADGEPLIVKETLMRLMMTGHSREQALELISCALSVEFTAIAEHNGTFDLERYSNSLKQLPELPWLEE</sequence>
<accession>A0A8J6QE54</accession>
<evidence type="ECO:0000313" key="1">
    <source>
        <dbReference type="EMBL" id="MBD1387819.1"/>
    </source>
</evidence>
<comment type="caution">
    <text evidence="1">The sequence shown here is derived from an EMBL/GenBank/DDBJ whole genome shotgun (WGS) entry which is preliminary data.</text>
</comment>
<gene>
    <name evidence="1" type="ORF">IC617_00115</name>
</gene>